<dbReference type="GO" id="GO:0004674">
    <property type="term" value="F:protein serine/threonine kinase activity"/>
    <property type="evidence" value="ECO:0007669"/>
    <property type="project" value="UniProtKB-KW"/>
</dbReference>
<evidence type="ECO:0000256" key="8">
    <source>
        <dbReference type="ARBA" id="ARBA00022741"/>
    </source>
</evidence>
<feature type="compositionally biased region" description="Acidic residues" evidence="17">
    <location>
        <begin position="181"/>
        <end position="197"/>
    </location>
</feature>
<dbReference type="InterPro" id="IPR036940">
    <property type="entry name" value="PI3/4_kinase_cat_sf"/>
</dbReference>
<feature type="compositionally biased region" description="Polar residues" evidence="17">
    <location>
        <begin position="742"/>
        <end position="756"/>
    </location>
</feature>
<evidence type="ECO:0000256" key="10">
    <source>
        <dbReference type="ARBA" id="ARBA00022777"/>
    </source>
</evidence>
<evidence type="ECO:0000256" key="2">
    <source>
        <dbReference type="ARBA" id="ARBA00010769"/>
    </source>
</evidence>
<feature type="domain" description="FAT" evidence="19">
    <location>
        <begin position="1985"/>
        <end position="2589"/>
    </location>
</feature>
<dbReference type="SUPFAM" id="SSF56112">
    <property type="entry name" value="Protein kinase-like (PK-like)"/>
    <property type="match status" value="1"/>
</dbReference>
<dbReference type="Proteomes" id="UP000053477">
    <property type="component" value="Unassembled WGS sequence"/>
</dbReference>
<keyword evidence="9 16" id="KW-0227">DNA damage</keyword>
<gene>
    <name evidence="21" type="ORF">SCHPADRAFT_1001651</name>
</gene>
<dbReference type="InterPro" id="IPR000403">
    <property type="entry name" value="PI3/4_kinase_cat_dom"/>
</dbReference>
<keyword evidence="16" id="KW-0158">Chromosome</keyword>
<feature type="compositionally biased region" description="Basic and acidic residues" evidence="17">
    <location>
        <begin position="727"/>
        <end position="737"/>
    </location>
</feature>
<dbReference type="Pfam" id="PF11640">
    <property type="entry name" value="TAN"/>
    <property type="match status" value="1"/>
</dbReference>
<evidence type="ECO:0000256" key="14">
    <source>
        <dbReference type="ARBA" id="ARBA00047899"/>
    </source>
</evidence>
<evidence type="ECO:0000256" key="16">
    <source>
        <dbReference type="RuleBase" id="RU365027"/>
    </source>
</evidence>
<evidence type="ECO:0000256" key="9">
    <source>
        <dbReference type="ARBA" id="ARBA00022763"/>
    </source>
</evidence>
<evidence type="ECO:0000256" key="15">
    <source>
        <dbReference type="ARBA" id="ARBA00048679"/>
    </source>
</evidence>
<evidence type="ECO:0000259" key="19">
    <source>
        <dbReference type="PROSITE" id="PS51189"/>
    </source>
</evidence>
<dbReference type="PROSITE" id="PS51189">
    <property type="entry name" value="FAT"/>
    <property type="match status" value="1"/>
</dbReference>
<dbReference type="OrthoDB" id="381190at2759"/>
<feature type="domain" description="PI3K/PI4K catalytic" evidence="18">
    <location>
        <begin position="2701"/>
        <end position="3010"/>
    </location>
</feature>
<dbReference type="PANTHER" id="PTHR37079">
    <property type="entry name" value="SERINE/THREONINE-PROTEIN KINASE ATM"/>
    <property type="match status" value="1"/>
</dbReference>
<evidence type="ECO:0000256" key="3">
    <source>
        <dbReference type="ARBA" id="ARBA00011370"/>
    </source>
</evidence>
<keyword evidence="12 16" id="KW-0539">Nucleus</keyword>
<comment type="subcellular location">
    <subcellularLocation>
        <location evidence="16">Chromosome</location>
        <location evidence="16">Telomere</location>
    </subcellularLocation>
    <subcellularLocation>
        <location evidence="1 16">Nucleus</location>
    </subcellularLocation>
</comment>
<dbReference type="SMART" id="SM01343">
    <property type="entry name" value="FATC"/>
    <property type="match status" value="1"/>
</dbReference>
<evidence type="ECO:0000313" key="22">
    <source>
        <dbReference type="Proteomes" id="UP000053477"/>
    </source>
</evidence>
<dbReference type="STRING" id="27342.A0A0H2RD80"/>
<feature type="region of interest" description="Disordered" evidence="17">
    <location>
        <begin position="727"/>
        <end position="758"/>
    </location>
</feature>
<dbReference type="GO" id="GO:0005524">
    <property type="term" value="F:ATP binding"/>
    <property type="evidence" value="ECO:0007669"/>
    <property type="project" value="UniProtKB-KW"/>
</dbReference>
<dbReference type="PROSITE" id="PS50290">
    <property type="entry name" value="PI3_4_KINASE_3"/>
    <property type="match status" value="1"/>
</dbReference>
<dbReference type="SMART" id="SM01342">
    <property type="entry name" value="TAN"/>
    <property type="match status" value="1"/>
</dbReference>
<keyword evidence="11 16" id="KW-0067">ATP-binding</keyword>
<dbReference type="InterPro" id="IPR044107">
    <property type="entry name" value="PIKKc_ATM"/>
</dbReference>
<proteinExistence type="inferred from homology"/>
<evidence type="ECO:0000259" key="20">
    <source>
        <dbReference type="PROSITE" id="PS51190"/>
    </source>
</evidence>
<evidence type="ECO:0000256" key="4">
    <source>
        <dbReference type="ARBA" id="ARBA00012513"/>
    </source>
</evidence>
<evidence type="ECO:0000256" key="7">
    <source>
        <dbReference type="ARBA" id="ARBA00022679"/>
    </source>
</evidence>
<keyword evidence="8 16" id="KW-0547">Nucleotide-binding</keyword>
<dbReference type="SMART" id="SM00146">
    <property type="entry name" value="PI3Kc"/>
    <property type="match status" value="1"/>
</dbReference>
<dbReference type="GO" id="GO:0005634">
    <property type="term" value="C:nucleus"/>
    <property type="evidence" value="ECO:0007669"/>
    <property type="project" value="UniProtKB-SubCell"/>
</dbReference>
<dbReference type="Gene3D" id="1.10.1070.11">
    <property type="entry name" value="Phosphatidylinositol 3-/4-kinase, catalytic domain"/>
    <property type="match status" value="1"/>
</dbReference>
<dbReference type="GO" id="GO:0035556">
    <property type="term" value="P:intracellular signal transduction"/>
    <property type="evidence" value="ECO:0007669"/>
    <property type="project" value="UniProtKB-ARBA"/>
</dbReference>
<comment type="similarity">
    <text evidence="2 16">Belongs to the PI3/PI4-kinase family. ATM subfamily.</text>
</comment>
<dbReference type="InterPro" id="IPR016024">
    <property type="entry name" value="ARM-type_fold"/>
</dbReference>
<feature type="domain" description="FATC" evidence="20">
    <location>
        <begin position="3023"/>
        <end position="3055"/>
    </location>
</feature>
<comment type="subunit">
    <text evidence="3">Associates with DNA double-strand breaks.</text>
</comment>
<keyword evidence="6 16" id="KW-0723">Serine/threonine-protein kinase</keyword>
<dbReference type="EC" id="2.7.11.1" evidence="4 16"/>
<dbReference type="EMBL" id="KQ086138">
    <property type="protein sequence ID" value="KLO07453.1"/>
    <property type="molecule type" value="Genomic_DNA"/>
</dbReference>
<evidence type="ECO:0000256" key="12">
    <source>
        <dbReference type="ARBA" id="ARBA00023242"/>
    </source>
</evidence>
<dbReference type="InParanoid" id="A0A0H2RD80"/>
<evidence type="ECO:0000259" key="18">
    <source>
        <dbReference type="PROSITE" id="PS50290"/>
    </source>
</evidence>
<dbReference type="GO" id="GO:0006325">
    <property type="term" value="P:chromatin organization"/>
    <property type="evidence" value="ECO:0007669"/>
    <property type="project" value="UniProtKB-KW"/>
</dbReference>
<name>A0A0H2RD80_9AGAM</name>
<dbReference type="PROSITE" id="PS51190">
    <property type="entry name" value="FATC"/>
    <property type="match status" value="1"/>
</dbReference>
<comment type="catalytic activity">
    <reaction evidence="14 16">
        <text>L-threonyl-[protein] + ATP = O-phospho-L-threonyl-[protein] + ADP + H(+)</text>
        <dbReference type="Rhea" id="RHEA:46608"/>
        <dbReference type="Rhea" id="RHEA-COMP:11060"/>
        <dbReference type="Rhea" id="RHEA-COMP:11605"/>
        <dbReference type="ChEBI" id="CHEBI:15378"/>
        <dbReference type="ChEBI" id="CHEBI:30013"/>
        <dbReference type="ChEBI" id="CHEBI:30616"/>
        <dbReference type="ChEBI" id="CHEBI:61977"/>
        <dbReference type="ChEBI" id="CHEBI:456216"/>
        <dbReference type="EC" id="2.7.11.1"/>
    </reaction>
</comment>
<dbReference type="Pfam" id="PF00454">
    <property type="entry name" value="PI3_PI4_kinase"/>
    <property type="match status" value="1"/>
</dbReference>
<keyword evidence="16" id="KW-0156">Chromatin regulator</keyword>
<keyword evidence="22" id="KW-1185">Reference proteome</keyword>
<dbReference type="InterPro" id="IPR038980">
    <property type="entry name" value="ATM_plant"/>
</dbReference>
<dbReference type="PANTHER" id="PTHR37079:SF4">
    <property type="entry name" value="SERINE_THREONINE-PROTEIN KINASE ATM"/>
    <property type="match status" value="1"/>
</dbReference>
<dbReference type="GO" id="GO:0106310">
    <property type="term" value="F:protein serine kinase activity"/>
    <property type="evidence" value="ECO:0007669"/>
    <property type="project" value="RHEA"/>
</dbReference>
<dbReference type="InterPro" id="IPR003152">
    <property type="entry name" value="FATC_dom"/>
</dbReference>
<dbReference type="PROSITE" id="PS00916">
    <property type="entry name" value="PI3_4_KINASE_2"/>
    <property type="match status" value="1"/>
</dbReference>
<evidence type="ECO:0000256" key="1">
    <source>
        <dbReference type="ARBA" id="ARBA00004123"/>
    </source>
</evidence>
<comment type="catalytic activity">
    <reaction evidence="15">
        <text>L-seryl-[protein] + ATP = O-phospho-L-seryl-[protein] + ADP + H(+)</text>
        <dbReference type="Rhea" id="RHEA:17989"/>
        <dbReference type="Rhea" id="RHEA-COMP:9863"/>
        <dbReference type="Rhea" id="RHEA-COMP:11604"/>
        <dbReference type="ChEBI" id="CHEBI:15378"/>
        <dbReference type="ChEBI" id="CHEBI:29999"/>
        <dbReference type="ChEBI" id="CHEBI:30616"/>
        <dbReference type="ChEBI" id="CHEBI:83421"/>
        <dbReference type="ChEBI" id="CHEBI:456216"/>
        <dbReference type="EC" id="2.7.11.1"/>
    </reaction>
</comment>
<evidence type="ECO:0000256" key="6">
    <source>
        <dbReference type="ARBA" id="ARBA00022527"/>
    </source>
</evidence>
<dbReference type="CDD" id="cd05171">
    <property type="entry name" value="PIKKc_ATM"/>
    <property type="match status" value="1"/>
</dbReference>
<feature type="region of interest" description="Disordered" evidence="17">
    <location>
        <begin position="181"/>
        <end position="222"/>
    </location>
</feature>
<protein>
    <recommendedName>
        <fullName evidence="5 16">Serine/threonine-protein kinase Tel1</fullName>
        <ecNumber evidence="4 16">2.7.11.1</ecNumber>
    </recommendedName>
</protein>
<evidence type="ECO:0000256" key="11">
    <source>
        <dbReference type="ARBA" id="ARBA00022840"/>
    </source>
</evidence>
<dbReference type="InterPro" id="IPR014009">
    <property type="entry name" value="PIK_FAT"/>
</dbReference>
<dbReference type="PROSITE" id="PS00915">
    <property type="entry name" value="PI3_4_KINASE_1"/>
    <property type="match status" value="1"/>
</dbReference>
<keyword evidence="7 16" id="KW-0808">Transferase</keyword>
<comment type="function">
    <text evidence="13 16">Serine/threonine protein kinase which activates checkpoint signaling upon genotoxic stresses such as ionizing radiation (IR), ultraviolet light (UV), or DNA replication stalling, thereby acting as a DNA damage sensor. Recognizes the substrate consensus sequence [ST]-Q. Phosphorylates histone H2A to form H2AS128ph (gamma-H2A) at sites of DNA damage, involved in the regulation of DNA damage response mechanism. Required for the control of telomere length and genome stability.</text>
</comment>
<dbReference type="Pfam" id="PF02260">
    <property type="entry name" value="FATC"/>
    <property type="match status" value="1"/>
</dbReference>
<dbReference type="GO" id="GO:0000781">
    <property type="term" value="C:chromosome, telomeric region"/>
    <property type="evidence" value="ECO:0007669"/>
    <property type="project" value="UniProtKB-SubCell"/>
</dbReference>
<dbReference type="InterPro" id="IPR011009">
    <property type="entry name" value="Kinase-like_dom_sf"/>
</dbReference>
<sequence>MGSQVTLKQVLTLLKSDKSKDRQQGINSLKDAFGRREAIQKLDAEKKDGRAWLIVFQALFSTVLSERTAALKKGSLSSAAPATLRRLEDAAGAVRWLVERSVAEWNGKVCKPLIKHLMQCIVHQGKLLPPVALHYVKALRIICAYPPHLDHIQYDEAQCISILSLAFAAVLGDSLKSNLEDEEEGMSENEVMDELSEGTESGSSRKRKRSPERGRSCATQKPRSVSLEQIEFVAIISIILRSPRTQLVHPDHPHLPRALLDRLCRFFKLYSSDTSAHLDMMSAVNSALDALALNCKNAVADFGKEIWDSLLSLWSTKSRDLKESVLAALTTLLPHVAHPDVNFDIQDGVGRLLRLLHGENDARWGFEALSIDSVRLEIVANVVRGEKPFSARTFTHGFGFNASEVVAWTVMELQADCMKELYMLSESIHPGTPSVSRSEGKRARLINPVSSLLQSVQKHQSAASRSFYLQCLLFFIDRHWSLLHSDLRLEVANTLLQVVAIDDPTSQSWVFACFAALSYAEGEAQSTSETAIIDLSSTLQGNPSIPWDTIWSHAMRRTSSPAIGRAACHAAHTLLICERLPSNRVLTEIEAMIQDISVQGPTAPFDSVCAFLSGCLKVASQDARLYRMHMEDKVLSWLSENMNSLGGHLGTAQNSSSNAANVSRLEQYNVQDVLGLLQTACSLSQRSYLVCPLSLPDHFLVPLQKDRSNASIIRGFLLHASLTHDDRSRNGPLHDDGPAGLTSASETKPSNHSSHLVSPGIRERKASALLLKLVESVTRDWESRGTSRPTVESVRRVLDFAVLAISFEGLLVLNGMTINRRSILVACKLIATLVQCLVEMHWTYDEMALLCEAFLPLTNGDDEMTFDDTWEGVVDAGPASGISATVSTVQPGSHVQQATRMSRKQLQGIIWQSADVQDTLESSMKVFRKILSSVVSGRPLRPTNQLTSAGSMVADDEKDDFAPIRTAQTTGAIAIPGEEIRVDRRLQDVARICVDVLTMIPILQSSEQRAPRDKSLAELFCDSIENETFSVLMEPFICHVFMRNIHIGSSVLDRLFGHVGDLLVTYKFGQSEPVQMMAILLLHATASIWLDAQSADEDIITKAQVFYRWAIDVINKSQLRSWRTRNKMVHFLEHFLSMDPHETFLSNSESKEFDVEEFPSRLLPLFNKDCDMRVRFTAACASARLFSTPYMLGKDPMIVYGYIRDQLCVVLANYEEMLTRMLCLGNVMVTSSSVRRGPLWHSLETCLFTQTYIPPVSSILREVARKLGLRSVSPLFEAYASQIVFSLRRGNHDIFRLPPALLGYDSRKAFAEATFMSFSPTNLLQDENGDIEGGKAQFKRHCNIVGLSEEDGLRICFADVVGYHITAHFTFKPEKVHPPRDEVKMEEDSIDIDTREEIDEDDIILHLLVNLYTGIDVPTSMKDCVDSIVLSIVRTLSDFDFREDGLIVRALEEEREFSDKVSRAFRSLMRFRNQFEFDVHDPNLPTCATHLVLKSLKWLSDRIDTVKSAGAVYHVVQTLFTEVARCPVVNEQIRLMTSLCVYISVNRAYFRNVALLRVLLNGSASLLSNPILVGFAQGILDWTFLHLRDLNCEAPHLSAILIRIGCAARDFCRATNESVRLKGTQLKAWIEGQLKLLSDVSSLRFCVLSALAAWPDQLPTELEDLRTDLTPTDLSAILDDPFLPTYNFKVVRHILEIGNGSSYSTEQFSKRDFWRLKDSVPSSALVDDEAVAFSRLLVHNRGHIESHTVDQQYKRSIGARHQRYTRDDEKNKKSNRSTVKLPIVMAFLDLLADEDPSVMSVAYQTLRRIASTNSLDSKAEFGSWPSEYRGDASLLSFCPIHRKEKLTASLCDIETEEFIALGRDFLQWIAKITKFLAGLLSGRDQFFSHLRHALETNISFAEQIFPVLVHEVLRIDYEGKESVARAVSHRTILSKYFASLLTSEKTDPRCLLCLVNTVLHLRNFEPTQSPDLLIYNKWLDLDFVLLSRCAIACGAYTTGLLFLELATDGRANESAEIASEEILFDIYSHIEEPDGFYGIKSRDPRSFLLKRFRHERQWNKSFQFHGARFEAGEIYAGNNQGIVESLQSFGFNKLALSCLESSGFDGMASGSASAMTYRLGWRAESWDLPDLPTCDNSSSTLYSALKVVHRDQDSSSVDKVVNAAIWKELQRLRDLANENLVEIRQVTQAVMCLAQIKEWRSDAFQSDILSRCIDPTSGHWMSFSDIAPGFGFDDLESILATRISLLRSTRQREQRDQIGTMLSDMSQSLLELEIKCLVQLSEAAREEGETQIALNSITQAQLLDQGELFEISDEFASVLWGQGEQRLAVELLKKELRLRAQVSSPKEIDDRVRHACILARLGEWTSEACLEKPESILETYFKPAIKMMEDPIAPSTSQSSSEDRSAVYYKFALFAEQQYQALLRSDEIARFKVYSERKKQEVSSRQASLKQAHSSLKENQLDKAMKLWKQDTAYYQHATQSRDLFLAQAIEMLSHALCASDTFDGDASIRLCSLWLSNFKTTTLDKTIKTSLERVPSRKLVFLAHQLSARLTDSNDASVNQLALRALVLRMGSEHPFHSLYQVYALQSSDTASRRTSTTISETFSQRERANAASNIFDRLLSAPGPSSRVRDLQKLCEAYIEWANFPVKKNPLYSESKKPFKVPAHMKIRKISNLPIPVTTYHTPLDPTMRYDNLVWIEGYADQFDLAGGVHFPKISLCKGSDGNTYKQLFKSEDDLRQDAVMEQVFELCNQVLRRSRNSRKRNLSIRSYKVVPLAAQAGLLEFVGNTTPMKDWLLTAHKRYNRKDLGLYECQQMLKTAVNNGKSGLIKAMKDIRAHFHPVLRHFFTERHKLPLAWFEMRLNYTRSVATTSIIGHILGLGDRHISNILLDKVSGEVVHIDLGIAFDQGKLLPVPEIVPFRLTPDVVDGFGISGTEGVFRRCAEETLRVLREGSAVIKTVLEVFKYDPLHSWTANALRLQKAQGGSSMINLESERFGIGIDMESGSEDENADRALSGVVRKLDKSLSVEFTVNELISEATDDTNLAQMFHGWSPQC</sequence>
<dbReference type="SUPFAM" id="SSF48371">
    <property type="entry name" value="ARM repeat"/>
    <property type="match status" value="2"/>
</dbReference>
<dbReference type="GO" id="GO:0006281">
    <property type="term" value="P:DNA repair"/>
    <property type="evidence" value="ECO:0007669"/>
    <property type="project" value="InterPro"/>
</dbReference>
<evidence type="ECO:0000256" key="17">
    <source>
        <dbReference type="SAM" id="MobiDB-lite"/>
    </source>
</evidence>
<keyword evidence="16" id="KW-0779">Telomere</keyword>
<dbReference type="FunCoup" id="A0A0H2RD80">
    <property type="interactions" value="186"/>
</dbReference>
<dbReference type="InterPro" id="IPR021668">
    <property type="entry name" value="TAN"/>
</dbReference>
<reference evidence="21 22" key="1">
    <citation type="submission" date="2015-04" db="EMBL/GenBank/DDBJ databases">
        <title>Complete genome sequence of Schizopora paradoxa KUC8140, a cosmopolitan wood degrader in East Asia.</title>
        <authorList>
            <consortium name="DOE Joint Genome Institute"/>
            <person name="Min B."/>
            <person name="Park H."/>
            <person name="Jang Y."/>
            <person name="Kim J.-J."/>
            <person name="Kim K.H."/>
            <person name="Pangilinan J."/>
            <person name="Lipzen A."/>
            <person name="Riley R."/>
            <person name="Grigoriev I.V."/>
            <person name="Spatafora J.W."/>
            <person name="Choi I.-G."/>
        </authorList>
    </citation>
    <scope>NUCLEOTIDE SEQUENCE [LARGE SCALE GENOMIC DNA]</scope>
    <source>
        <strain evidence="21 22">KUC8140</strain>
    </source>
</reference>
<dbReference type="Gene3D" id="3.30.1010.10">
    <property type="entry name" value="Phosphatidylinositol 3-kinase Catalytic Subunit, Chain A, domain 4"/>
    <property type="match status" value="1"/>
</dbReference>
<dbReference type="InterPro" id="IPR018936">
    <property type="entry name" value="PI3/4_kinase_CS"/>
</dbReference>
<accession>A0A0H2RD80</accession>
<evidence type="ECO:0000313" key="21">
    <source>
        <dbReference type="EMBL" id="KLO07453.1"/>
    </source>
</evidence>
<evidence type="ECO:0000256" key="13">
    <source>
        <dbReference type="ARBA" id="ARBA00025079"/>
    </source>
</evidence>
<keyword evidence="10 16" id="KW-0418">Kinase</keyword>
<evidence type="ECO:0000256" key="5">
    <source>
        <dbReference type="ARBA" id="ARBA00014619"/>
    </source>
</evidence>
<organism evidence="21 22">
    <name type="scientific">Schizopora paradoxa</name>
    <dbReference type="NCBI Taxonomy" id="27342"/>
    <lineage>
        <taxon>Eukaryota</taxon>
        <taxon>Fungi</taxon>
        <taxon>Dikarya</taxon>
        <taxon>Basidiomycota</taxon>
        <taxon>Agaricomycotina</taxon>
        <taxon>Agaricomycetes</taxon>
        <taxon>Hymenochaetales</taxon>
        <taxon>Schizoporaceae</taxon>
        <taxon>Schizopora</taxon>
    </lineage>
</organism>